<proteinExistence type="predicted"/>
<reference evidence="2 3" key="1">
    <citation type="submission" date="2021-06" db="EMBL/GenBank/DDBJ databases">
        <title>Caerostris darwini draft genome.</title>
        <authorList>
            <person name="Kono N."/>
            <person name="Arakawa K."/>
        </authorList>
    </citation>
    <scope>NUCLEOTIDE SEQUENCE [LARGE SCALE GENOMIC DNA]</scope>
</reference>
<gene>
    <name evidence="2" type="ORF">CDAR_534571</name>
</gene>
<organism evidence="2 3">
    <name type="scientific">Caerostris darwini</name>
    <dbReference type="NCBI Taxonomy" id="1538125"/>
    <lineage>
        <taxon>Eukaryota</taxon>
        <taxon>Metazoa</taxon>
        <taxon>Ecdysozoa</taxon>
        <taxon>Arthropoda</taxon>
        <taxon>Chelicerata</taxon>
        <taxon>Arachnida</taxon>
        <taxon>Araneae</taxon>
        <taxon>Araneomorphae</taxon>
        <taxon>Entelegynae</taxon>
        <taxon>Araneoidea</taxon>
        <taxon>Araneidae</taxon>
        <taxon>Caerostris</taxon>
    </lineage>
</organism>
<name>A0AAV4MJB1_9ARAC</name>
<protein>
    <submittedName>
        <fullName evidence="2">Uncharacterized protein</fullName>
    </submittedName>
</protein>
<accession>A0AAV4MJB1</accession>
<evidence type="ECO:0000313" key="2">
    <source>
        <dbReference type="EMBL" id="GIX71697.1"/>
    </source>
</evidence>
<sequence length="152" mass="18041">MYNEYVGIPYENGMYNEYVGIPYENGMYNEYVIIPYENGMYNEYVIIPYENGMYNEYVIIPCENGMYNEYVIIPYENDDDDTEIWLRIDGYFFAADGRFKDIDIKMILFYSRLTEQHVYGSSSIVIAGVSSWWIDSVLNLAVLLLFFMYCSR</sequence>
<dbReference type="Proteomes" id="UP001054837">
    <property type="component" value="Unassembled WGS sequence"/>
</dbReference>
<evidence type="ECO:0000313" key="3">
    <source>
        <dbReference type="Proteomes" id="UP001054837"/>
    </source>
</evidence>
<feature type="transmembrane region" description="Helical" evidence="1">
    <location>
        <begin position="132"/>
        <end position="150"/>
    </location>
</feature>
<dbReference type="AlphaFoldDB" id="A0AAV4MJB1"/>
<evidence type="ECO:0000256" key="1">
    <source>
        <dbReference type="SAM" id="Phobius"/>
    </source>
</evidence>
<dbReference type="EMBL" id="BPLQ01000476">
    <property type="protein sequence ID" value="GIX71697.1"/>
    <property type="molecule type" value="Genomic_DNA"/>
</dbReference>
<comment type="caution">
    <text evidence="2">The sequence shown here is derived from an EMBL/GenBank/DDBJ whole genome shotgun (WGS) entry which is preliminary data.</text>
</comment>
<keyword evidence="3" id="KW-1185">Reference proteome</keyword>
<keyword evidence="1" id="KW-0812">Transmembrane</keyword>
<keyword evidence="1" id="KW-1133">Transmembrane helix</keyword>
<keyword evidence="1" id="KW-0472">Membrane</keyword>